<feature type="region of interest" description="Disordered" evidence="1">
    <location>
        <begin position="488"/>
        <end position="522"/>
    </location>
</feature>
<dbReference type="OrthoDB" id="1296610at2759"/>
<feature type="compositionally biased region" description="Polar residues" evidence="1">
    <location>
        <begin position="214"/>
        <end position="241"/>
    </location>
</feature>
<dbReference type="STRING" id="93759.A0A1R3K256"/>
<dbReference type="GO" id="GO:0005739">
    <property type="term" value="C:mitochondrion"/>
    <property type="evidence" value="ECO:0007669"/>
    <property type="project" value="TreeGrafter"/>
</dbReference>
<feature type="compositionally biased region" description="Polar residues" evidence="1">
    <location>
        <begin position="11"/>
        <end position="26"/>
    </location>
</feature>
<keyword evidence="3" id="KW-1185">Reference proteome</keyword>
<name>A0A1R3K256_9ROSI</name>
<feature type="region of interest" description="Disordered" evidence="1">
    <location>
        <begin position="1"/>
        <end position="51"/>
    </location>
</feature>
<feature type="region of interest" description="Disordered" evidence="1">
    <location>
        <begin position="198"/>
        <end position="359"/>
    </location>
</feature>
<evidence type="ECO:0000313" key="3">
    <source>
        <dbReference type="Proteomes" id="UP000187203"/>
    </source>
</evidence>
<evidence type="ECO:0000256" key="1">
    <source>
        <dbReference type="SAM" id="MobiDB-lite"/>
    </source>
</evidence>
<dbReference type="Proteomes" id="UP000187203">
    <property type="component" value="Unassembled WGS sequence"/>
</dbReference>
<accession>A0A1R3K256</accession>
<proteinExistence type="predicted"/>
<reference evidence="3" key="1">
    <citation type="submission" date="2013-09" db="EMBL/GenBank/DDBJ databases">
        <title>Corchorus olitorius genome sequencing.</title>
        <authorList>
            <person name="Alam M."/>
            <person name="Haque M.S."/>
            <person name="Islam M.S."/>
            <person name="Emdad E.M."/>
            <person name="Islam M.M."/>
            <person name="Ahmed B."/>
            <person name="Halim A."/>
            <person name="Hossen Q.M.M."/>
            <person name="Hossain M.Z."/>
            <person name="Ahmed R."/>
            <person name="Khan M.M."/>
            <person name="Islam R."/>
            <person name="Rashid M.M."/>
            <person name="Khan S.A."/>
            <person name="Rahman M.S."/>
            <person name="Alam M."/>
            <person name="Yahiya A.S."/>
            <person name="Khan M.S."/>
            <person name="Azam M.S."/>
            <person name="Haque T."/>
            <person name="Lashkar M.Z.H."/>
            <person name="Akhand A.I."/>
            <person name="Morshed G."/>
            <person name="Roy S."/>
            <person name="Uddin K.S."/>
            <person name="Rabeya T."/>
            <person name="Hossain A.S."/>
            <person name="Chowdhury A."/>
            <person name="Snigdha A.R."/>
            <person name="Mortoza M.S."/>
            <person name="Matin S.A."/>
            <person name="Hoque S.M.E."/>
            <person name="Islam M.K."/>
            <person name="Roy D.K."/>
            <person name="Haider R."/>
            <person name="Moosa M.M."/>
            <person name="Elias S.M."/>
            <person name="Hasan A.M."/>
            <person name="Jahan S."/>
            <person name="Shafiuddin M."/>
            <person name="Mahmood N."/>
            <person name="Shommy N.S."/>
        </authorList>
    </citation>
    <scope>NUCLEOTIDE SEQUENCE [LARGE SCALE GENOMIC DNA]</scope>
    <source>
        <strain evidence="3">cv. O-4</strain>
    </source>
</reference>
<dbReference type="InterPro" id="IPR033371">
    <property type="entry name" value="ARGLU1"/>
</dbReference>
<protein>
    <submittedName>
        <fullName evidence="2">Uncharacterized protein</fullName>
    </submittedName>
</protein>
<feature type="compositionally biased region" description="Basic residues" evidence="1">
    <location>
        <begin position="283"/>
        <end position="341"/>
    </location>
</feature>
<feature type="region of interest" description="Disordered" evidence="1">
    <location>
        <begin position="427"/>
        <end position="473"/>
    </location>
</feature>
<dbReference type="PANTHER" id="PTHR31711:SF2">
    <property type="entry name" value="ARGININE_GLUTAMATE-RICH 1 PROTEIN"/>
    <property type="match status" value="1"/>
</dbReference>
<dbReference type="GO" id="GO:0045296">
    <property type="term" value="F:cadherin binding"/>
    <property type="evidence" value="ECO:0007669"/>
    <property type="project" value="TreeGrafter"/>
</dbReference>
<feature type="compositionally biased region" description="Basic and acidic residues" evidence="1">
    <location>
        <begin position="37"/>
        <end position="51"/>
    </location>
</feature>
<dbReference type="Pfam" id="PF15346">
    <property type="entry name" value="ARGLU"/>
    <property type="match status" value="1"/>
</dbReference>
<sequence length="522" mass="60040">MRQRSIRRLQGTPSVIGSVAGSSRSLASGDDLATNQDEPKREAESNFSKDVDNVVKHIESHISALRLCSKLADATKDTVPPMPKSARPMLQAKEHSGKKSELNYAVEPFSDRDELMLIGLGSPRIGKKDDSNGSDQQVFRQSGNDLLDDMASKRRRIQHKEKVQPCKHSVRSQGSQDVNAKVEAGLYVQGLRVPINQHDIAKKPPMSVKMPSATPMSYSRKQLTPQIAKSRPSIPSQSAGSKASVKLITNKKSLSHQVQEERKNGGKGIFRNKTPLYQPKSRSLSRSRSRSPSHRSRHRRSRREHSRRSRSSSPRRRRSRSPSHRRRKSRSPTPRRHRRRTSLSPLPKSPSPAPPINQNNKLQLEAELKLLEEETAKRLEEAIQKNVEERLNSEEVKLDIERRIVEGRKKLFDDVTMRLEKEKQAALAEARRKQEQERREREELDKMLEENRRRVEEAQRREALEQQRKEEERYRELELIQRQKEEAARRKKLEEEEEHANQMKLSGKNKSSRPKVPFGIGL</sequence>
<evidence type="ECO:0000313" key="2">
    <source>
        <dbReference type="EMBL" id="OMP01157.1"/>
    </source>
</evidence>
<organism evidence="2 3">
    <name type="scientific">Corchorus olitorius</name>
    <dbReference type="NCBI Taxonomy" id="93759"/>
    <lineage>
        <taxon>Eukaryota</taxon>
        <taxon>Viridiplantae</taxon>
        <taxon>Streptophyta</taxon>
        <taxon>Embryophyta</taxon>
        <taxon>Tracheophyta</taxon>
        <taxon>Spermatophyta</taxon>
        <taxon>Magnoliopsida</taxon>
        <taxon>eudicotyledons</taxon>
        <taxon>Gunneridae</taxon>
        <taxon>Pentapetalae</taxon>
        <taxon>rosids</taxon>
        <taxon>malvids</taxon>
        <taxon>Malvales</taxon>
        <taxon>Malvaceae</taxon>
        <taxon>Grewioideae</taxon>
        <taxon>Apeibeae</taxon>
        <taxon>Corchorus</taxon>
    </lineage>
</organism>
<gene>
    <name evidence="2" type="ORF">COLO4_12116</name>
</gene>
<dbReference type="PANTHER" id="PTHR31711">
    <property type="entry name" value="ARGININE AND GLUTAMATE-RICH PROTEIN 1"/>
    <property type="match status" value="1"/>
</dbReference>
<feature type="region of interest" description="Disordered" evidence="1">
    <location>
        <begin position="76"/>
        <end position="99"/>
    </location>
</feature>
<dbReference type="AlphaFoldDB" id="A0A1R3K256"/>
<dbReference type="EMBL" id="AWUE01014828">
    <property type="protein sequence ID" value="OMP01157.1"/>
    <property type="molecule type" value="Genomic_DNA"/>
</dbReference>
<dbReference type="GO" id="GO:0005654">
    <property type="term" value="C:nucleoplasm"/>
    <property type="evidence" value="ECO:0007669"/>
    <property type="project" value="TreeGrafter"/>
</dbReference>
<comment type="caution">
    <text evidence="2">The sequence shown here is derived from an EMBL/GenBank/DDBJ whole genome shotgun (WGS) entry which is preliminary data.</text>
</comment>